<evidence type="ECO:0000256" key="8">
    <source>
        <dbReference type="RuleBase" id="RU361233"/>
    </source>
</evidence>
<comment type="similarity">
    <text evidence="2 8">Belongs to the Casparian strip membrane proteins (CASP) family.</text>
</comment>
<gene>
    <name evidence="10" type="ORF">LLUT_LOCUS31735</name>
</gene>
<evidence type="ECO:0000256" key="5">
    <source>
        <dbReference type="ARBA" id="ARBA00022692"/>
    </source>
</evidence>
<sequence length="211" mass="22535">MNTLFVNRHKLCGVVTTMEEGQSKGSIINGMEGVESKGSREIMVAKPASSTGACDLVLRVLALLLTLVATIVLGVDKQTKVVSVQIVDTLPPFHVPVTAEWHYLSAFVYFVVANAIACAYAAISLLLSKVKGLGTLTSIVDTLMVALLFSCNGATTAIGVIGYQGNSHLQWNKVCNVFGKFCNQVAVSIVLSLLGSIVFLLLVVLKLHRRT</sequence>
<dbReference type="Pfam" id="PF04535">
    <property type="entry name" value="CASP_dom"/>
    <property type="match status" value="1"/>
</dbReference>
<name>A0AAV1YA13_LUPLU</name>
<dbReference type="InterPro" id="IPR044173">
    <property type="entry name" value="CASPL"/>
</dbReference>
<accession>A0AAV1YA13</accession>
<dbReference type="InterPro" id="IPR006702">
    <property type="entry name" value="CASP_dom"/>
</dbReference>
<dbReference type="InterPro" id="IPR006459">
    <property type="entry name" value="CASP/CASPL"/>
</dbReference>
<evidence type="ECO:0000313" key="10">
    <source>
        <dbReference type="EMBL" id="CAL0330675.1"/>
    </source>
</evidence>
<dbReference type="PANTHER" id="PTHR36488">
    <property type="entry name" value="CASP-LIKE PROTEIN 1U1"/>
    <property type="match status" value="1"/>
</dbReference>
<proteinExistence type="inferred from homology"/>
<evidence type="ECO:0000256" key="1">
    <source>
        <dbReference type="ARBA" id="ARBA00004651"/>
    </source>
</evidence>
<keyword evidence="4 8" id="KW-1003">Cell membrane</keyword>
<protein>
    <recommendedName>
        <fullName evidence="8">CASP-like protein</fullName>
    </recommendedName>
</protein>
<keyword evidence="5 8" id="KW-0812">Transmembrane</keyword>
<evidence type="ECO:0000256" key="4">
    <source>
        <dbReference type="ARBA" id="ARBA00022475"/>
    </source>
</evidence>
<evidence type="ECO:0000259" key="9">
    <source>
        <dbReference type="Pfam" id="PF04535"/>
    </source>
</evidence>
<keyword evidence="11" id="KW-1185">Reference proteome</keyword>
<feature type="transmembrane region" description="Helical" evidence="8">
    <location>
        <begin position="106"/>
        <end position="127"/>
    </location>
</feature>
<evidence type="ECO:0000256" key="3">
    <source>
        <dbReference type="ARBA" id="ARBA00011489"/>
    </source>
</evidence>
<dbReference type="AlphaFoldDB" id="A0AAV1YA13"/>
<feature type="transmembrane region" description="Helical" evidence="8">
    <location>
        <begin position="139"/>
        <end position="165"/>
    </location>
</feature>
<feature type="transmembrane region" description="Helical" evidence="8">
    <location>
        <begin position="56"/>
        <end position="75"/>
    </location>
</feature>
<comment type="caution">
    <text evidence="10">The sequence shown here is derived from an EMBL/GenBank/DDBJ whole genome shotgun (WGS) entry which is preliminary data.</text>
</comment>
<dbReference type="NCBIfam" id="TIGR01569">
    <property type="entry name" value="A_tha_TIGR01569"/>
    <property type="match status" value="1"/>
</dbReference>
<feature type="domain" description="Casparian strip membrane protein" evidence="9">
    <location>
        <begin position="53"/>
        <end position="197"/>
    </location>
</feature>
<dbReference type="PANTHER" id="PTHR36488:SF8">
    <property type="entry name" value="CASP-LIKE PROTEIN 1U1"/>
    <property type="match status" value="1"/>
</dbReference>
<evidence type="ECO:0000256" key="6">
    <source>
        <dbReference type="ARBA" id="ARBA00022989"/>
    </source>
</evidence>
<reference evidence="10 11" key="1">
    <citation type="submission" date="2024-03" db="EMBL/GenBank/DDBJ databases">
        <authorList>
            <person name="Martinez-Hernandez J."/>
        </authorList>
    </citation>
    <scope>NUCLEOTIDE SEQUENCE [LARGE SCALE GENOMIC DNA]</scope>
</reference>
<evidence type="ECO:0000313" key="11">
    <source>
        <dbReference type="Proteomes" id="UP001497480"/>
    </source>
</evidence>
<dbReference type="Proteomes" id="UP001497480">
    <property type="component" value="Unassembled WGS sequence"/>
</dbReference>
<comment type="subunit">
    <text evidence="3 8">Homodimer and heterodimers.</text>
</comment>
<organism evidence="10 11">
    <name type="scientific">Lupinus luteus</name>
    <name type="common">European yellow lupine</name>
    <dbReference type="NCBI Taxonomy" id="3873"/>
    <lineage>
        <taxon>Eukaryota</taxon>
        <taxon>Viridiplantae</taxon>
        <taxon>Streptophyta</taxon>
        <taxon>Embryophyta</taxon>
        <taxon>Tracheophyta</taxon>
        <taxon>Spermatophyta</taxon>
        <taxon>Magnoliopsida</taxon>
        <taxon>eudicotyledons</taxon>
        <taxon>Gunneridae</taxon>
        <taxon>Pentapetalae</taxon>
        <taxon>rosids</taxon>
        <taxon>fabids</taxon>
        <taxon>Fabales</taxon>
        <taxon>Fabaceae</taxon>
        <taxon>Papilionoideae</taxon>
        <taxon>50 kb inversion clade</taxon>
        <taxon>genistoids sensu lato</taxon>
        <taxon>core genistoids</taxon>
        <taxon>Genisteae</taxon>
        <taxon>Lupinus</taxon>
    </lineage>
</organism>
<dbReference type="GO" id="GO:0005886">
    <property type="term" value="C:plasma membrane"/>
    <property type="evidence" value="ECO:0007669"/>
    <property type="project" value="UniProtKB-SubCell"/>
</dbReference>
<keyword evidence="7 8" id="KW-0472">Membrane</keyword>
<keyword evidence="6 8" id="KW-1133">Transmembrane helix</keyword>
<evidence type="ECO:0000256" key="2">
    <source>
        <dbReference type="ARBA" id="ARBA00007651"/>
    </source>
</evidence>
<comment type="subcellular location">
    <subcellularLocation>
        <location evidence="1 8">Cell membrane</location>
        <topology evidence="1 8">Multi-pass membrane protein</topology>
    </subcellularLocation>
</comment>
<dbReference type="EMBL" id="CAXHTB010000022">
    <property type="protein sequence ID" value="CAL0330675.1"/>
    <property type="molecule type" value="Genomic_DNA"/>
</dbReference>
<feature type="transmembrane region" description="Helical" evidence="8">
    <location>
        <begin position="185"/>
        <end position="205"/>
    </location>
</feature>
<evidence type="ECO:0000256" key="7">
    <source>
        <dbReference type="ARBA" id="ARBA00023136"/>
    </source>
</evidence>